<proteinExistence type="inferred from homology"/>
<evidence type="ECO:0000256" key="3">
    <source>
        <dbReference type="ARBA" id="ARBA00022801"/>
    </source>
</evidence>
<dbReference type="Gene3D" id="3.10.129.10">
    <property type="entry name" value="Hotdog Thioesterase"/>
    <property type="match status" value="2"/>
</dbReference>
<evidence type="ECO:0000259" key="9">
    <source>
        <dbReference type="Pfam" id="PF20791"/>
    </source>
</evidence>
<dbReference type="PANTHER" id="PTHR31727">
    <property type="entry name" value="OLEOYL-ACYL CARRIER PROTEIN THIOESTERASE 1, CHLOROPLASTIC"/>
    <property type="match status" value="1"/>
</dbReference>
<evidence type="ECO:0000313" key="11">
    <source>
        <dbReference type="Proteomes" id="UP000824025"/>
    </source>
</evidence>
<dbReference type="PANTHER" id="PTHR31727:SF6">
    <property type="entry name" value="OLEOYL-ACYL CARRIER PROTEIN THIOESTERASE 1, CHLOROPLASTIC"/>
    <property type="match status" value="1"/>
</dbReference>
<dbReference type="AlphaFoldDB" id="A0A9D2D5N8"/>
<comment type="similarity">
    <text evidence="1">Belongs to the acyl-ACP thioesterase family.</text>
</comment>
<dbReference type="CDD" id="cd00586">
    <property type="entry name" value="4HBT"/>
    <property type="match status" value="1"/>
</dbReference>
<keyword evidence="7" id="KW-0275">Fatty acid biosynthesis</keyword>
<evidence type="ECO:0000313" key="10">
    <source>
        <dbReference type="EMBL" id="HIZ09083.1"/>
    </source>
</evidence>
<dbReference type="SUPFAM" id="SSF54637">
    <property type="entry name" value="Thioesterase/thiol ester dehydrase-isomerase"/>
    <property type="match status" value="2"/>
</dbReference>
<accession>A0A9D2D5N8</accession>
<organism evidence="10 11">
    <name type="scientific">Candidatus Borkfalkia avicola</name>
    <dbReference type="NCBI Taxonomy" id="2838503"/>
    <lineage>
        <taxon>Bacteria</taxon>
        <taxon>Bacillati</taxon>
        <taxon>Bacillota</taxon>
        <taxon>Clostridia</taxon>
        <taxon>Christensenellales</taxon>
        <taxon>Christensenellaceae</taxon>
        <taxon>Candidatus Borkfalkia</taxon>
    </lineage>
</organism>
<evidence type="ECO:0000256" key="4">
    <source>
        <dbReference type="ARBA" id="ARBA00022832"/>
    </source>
</evidence>
<evidence type="ECO:0000256" key="1">
    <source>
        <dbReference type="ARBA" id="ARBA00006500"/>
    </source>
</evidence>
<keyword evidence="4" id="KW-0276">Fatty acid metabolism</keyword>
<keyword evidence="6" id="KW-0443">Lipid metabolism</keyword>
<dbReference type="Pfam" id="PF01643">
    <property type="entry name" value="Acyl-ACP_TE"/>
    <property type="match status" value="1"/>
</dbReference>
<keyword evidence="5" id="KW-0809">Transit peptide</keyword>
<dbReference type="Proteomes" id="UP000824025">
    <property type="component" value="Unassembled WGS sequence"/>
</dbReference>
<dbReference type="GO" id="GO:0016297">
    <property type="term" value="F:fatty acyl-[ACP] hydrolase activity"/>
    <property type="evidence" value="ECO:0007669"/>
    <property type="project" value="InterPro"/>
</dbReference>
<reference evidence="10" key="2">
    <citation type="submission" date="2021-04" db="EMBL/GenBank/DDBJ databases">
        <authorList>
            <person name="Gilroy R."/>
        </authorList>
    </citation>
    <scope>NUCLEOTIDE SEQUENCE</scope>
    <source>
        <strain evidence="10">CHK192-19661</strain>
    </source>
</reference>
<sequence length="244" mass="28198">MKASSSLQREFILRNYETDFMQRMKPSSVLGFFQETAGDHSEEMGLGYKSLAEKGCFWVLSKIYVEVVRRPVYGEKIKVVTWPHEPNKAIYERSFLLEDGAGAAMRAYSRWCILQTSGRILPCSRIEQPEIDFREEKSVVFDDWAIPEVSRSGGTAFSLRIANSEYDLNRHVNNIRYADYVFNCFSVKELEEKKLKSFQLHYIKQTHENDLLEMYREEVAPGVFAIEGVKNGDETVVAARVCFE</sequence>
<keyword evidence="3" id="KW-0378">Hydrolase</keyword>
<evidence type="ECO:0000256" key="7">
    <source>
        <dbReference type="ARBA" id="ARBA00023160"/>
    </source>
</evidence>
<evidence type="ECO:0008006" key="12">
    <source>
        <dbReference type="Google" id="ProtNLM"/>
    </source>
</evidence>
<dbReference type="InterPro" id="IPR049427">
    <property type="entry name" value="Acyl-ACP_TE_C"/>
</dbReference>
<dbReference type="InterPro" id="IPR045023">
    <property type="entry name" value="FATA/B"/>
</dbReference>
<keyword evidence="2" id="KW-0444">Lipid biosynthesis</keyword>
<evidence type="ECO:0000256" key="2">
    <source>
        <dbReference type="ARBA" id="ARBA00022516"/>
    </source>
</evidence>
<feature type="domain" description="Acyl-ACP thioesterase N-terminal hotdog" evidence="8">
    <location>
        <begin position="7"/>
        <end position="118"/>
    </location>
</feature>
<gene>
    <name evidence="10" type="ORF">H9726_01215</name>
</gene>
<dbReference type="GO" id="GO:0000036">
    <property type="term" value="F:acyl carrier activity"/>
    <property type="evidence" value="ECO:0007669"/>
    <property type="project" value="TreeGrafter"/>
</dbReference>
<dbReference type="InterPro" id="IPR002864">
    <property type="entry name" value="Acyl-ACP_thioesterase_NHD"/>
</dbReference>
<feature type="domain" description="Acyl-ACP thioesterase-like C-terminal" evidence="9">
    <location>
        <begin position="163"/>
        <end position="216"/>
    </location>
</feature>
<evidence type="ECO:0000256" key="6">
    <source>
        <dbReference type="ARBA" id="ARBA00023098"/>
    </source>
</evidence>
<name>A0A9D2D5N8_9FIRM</name>
<dbReference type="Pfam" id="PF20791">
    <property type="entry name" value="Acyl-ACP_TE_C"/>
    <property type="match status" value="1"/>
</dbReference>
<evidence type="ECO:0000259" key="8">
    <source>
        <dbReference type="Pfam" id="PF01643"/>
    </source>
</evidence>
<dbReference type="EMBL" id="DXCF01000004">
    <property type="protein sequence ID" value="HIZ09083.1"/>
    <property type="molecule type" value="Genomic_DNA"/>
</dbReference>
<reference evidence="10" key="1">
    <citation type="journal article" date="2021" name="PeerJ">
        <title>Extensive microbial diversity within the chicken gut microbiome revealed by metagenomics and culture.</title>
        <authorList>
            <person name="Gilroy R."/>
            <person name="Ravi A."/>
            <person name="Getino M."/>
            <person name="Pursley I."/>
            <person name="Horton D.L."/>
            <person name="Alikhan N.F."/>
            <person name="Baker D."/>
            <person name="Gharbi K."/>
            <person name="Hall N."/>
            <person name="Watson M."/>
            <person name="Adriaenssens E.M."/>
            <person name="Foster-Nyarko E."/>
            <person name="Jarju S."/>
            <person name="Secka A."/>
            <person name="Antonio M."/>
            <person name="Oren A."/>
            <person name="Chaudhuri R.R."/>
            <person name="La Ragione R."/>
            <person name="Hildebrand F."/>
            <person name="Pallen M.J."/>
        </authorList>
    </citation>
    <scope>NUCLEOTIDE SEQUENCE</scope>
    <source>
        <strain evidence="10">CHK192-19661</strain>
    </source>
</reference>
<dbReference type="InterPro" id="IPR029069">
    <property type="entry name" value="HotDog_dom_sf"/>
</dbReference>
<evidence type="ECO:0000256" key="5">
    <source>
        <dbReference type="ARBA" id="ARBA00022946"/>
    </source>
</evidence>
<protein>
    <recommendedName>
        <fullName evidence="12">Acyl-ACP thioesterase</fullName>
    </recommendedName>
</protein>
<comment type="caution">
    <text evidence="10">The sequence shown here is derived from an EMBL/GenBank/DDBJ whole genome shotgun (WGS) entry which is preliminary data.</text>
</comment>